<evidence type="ECO:0000256" key="3">
    <source>
        <dbReference type="ARBA" id="ARBA00023163"/>
    </source>
</evidence>
<dbReference type="InterPro" id="IPR018356">
    <property type="entry name" value="Tscrpt_reg_HTH_DeoR_CS"/>
</dbReference>
<dbReference type="SUPFAM" id="SSF100950">
    <property type="entry name" value="NagB/RpiA/CoA transferase-like"/>
    <property type="match status" value="1"/>
</dbReference>
<dbReference type="InterPro" id="IPR037171">
    <property type="entry name" value="NagB/RpiA_transferase-like"/>
</dbReference>
<accession>A0AB36DYF3</accession>
<dbReference type="AlphaFoldDB" id="A0AB36DYF3"/>
<evidence type="ECO:0000313" key="6">
    <source>
        <dbReference type="Proteomes" id="UP000092594"/>
    </source>
</evidence>
<protein>
    <submittedName>
        <fullName evidence="5">Transcriptional regulator</fullName>
    </submittedName>
</protein>
<dbReference type="SMART" id="SM01134">
    <property type="entry name" value="DeoRC"/>
    <property type="match status" value="1"/>
</dbReference>
<dbReference type="InterPro" id="IPR001034">
    <property type="entry name" value="DeoR_HTH"/>
</dbReference>
<dbReference type="Pfam" id="PF00455">
    <property type="entry name" value="DeoRC"/>
    <property type="match status" value="1"/>
</dbReference>
<proteinExistence type="predicted"/>
<gene>
    <name evidence="5" type="ORF">QV05_01880</name>
</gene>
<dbReference type="InterPro" id="IPR014036">
    <property type="entry name" value="DeoR-like_C"/>
</dbReference>
<evidence type="ECO:0000256" key="1">
    <source>
        <dbReference type="ARBA" id="ARBA00023015"/>
    </source>
</evidence>
<sequence length="251" mass="28586">MYDKKNKSRIQQLKVLLNQVEKLHLRDASEILNVSEMTIRRDISNSDGSIVLLGGYLVKKINHKSNYFLSDQQDKNIVEKMLLGKVASKLVENGDIVFFDCGTTIPFIASHIPDNINFTAVCCSINVFMVLREKRNCEIILCGGNYCRDNELVTSIQAKDILDSICTTKAFIATSGVDVNNGLTCFHFNEAQVKQQAMMRAKEKILVFDHSKFNFVYPAYIGELDEFNIIICDQPLPPQFQFDRKKFVNLI</sequence>
<dbReference type="RefSeq" id="WP_065230707.1">
    <property type="nucleotide sequence ID" value="NZ_JTJP01000076.1"/>
</dbReference>
<dbReference type="NCBIfam" id="NF007961">
    <property type="entry name" value="PRK10681.1"/>
    <property type="match status" value="1"/>
</dbReference>
<evidence type="ECO:0000256" key="2">
    <source>
        <dbReference type="ARBA" id="ARBA00023125"/>
    </source>
</evidence>
<keyword evidence="1" id="KW-0805">Transcription regulation</keyword>
<evidence type="ECO:0000259" key="4">
    <source>
        <dbReference type="PROSITE" id="PS51000"/>
    </source>
</evidence>
<keyword evidence="3" id="KW-0804">Transcription</keyword>
<dbReference type="Proteomes" id="UP000092594">
    <property type="component" value="Unassembled WGS sequence"/>
</dbReference>
<comment type="caution">
    <text evidence="5">The sequence shown here is derived from an EMBL/GenBank/DDBJ whole genome shotgun (WGS) entry which is preliminary data.</text>
</comment>
<dbReference type="PANTHER" id="PTHR30363:SF8">
    <property type="entry name" value="DEOXYRIBOSE OPERON REPRESSOR"/>
    <property type="match status" value="1"/>
</dbReference>
<keyword evidence="6" id="KW-1185">Reference proteome</keyword>
<dbReference type="PROSITE" id="PS00894">
    <property type="entry name" value="HTH_DEOR_1"/>
    <property type="match status" value="1"/>
</dbReference>
<dbReference type="Pfam" id="PF08220">
    <property type="entry name" value="HTH_DeoR"/>
    <property type="match status" value="1"/>
</dbReference>
<dbReference type="EMBL" id="JTJQ01000006">
    <property type="protein sequence ID" value="OBX02606.1"/>
    <property type="molecule type" value="Genomic_DNA"/>
</dbReference>
<feature type="domain" description="HTH deoR-type" evidence="4">
    <location>
        <begin position="6"/>
        <end position="58"/>
    </location>
</feature>
<reference evidence="5 6" key="1">
    <citation type="submission" date="2014-11" db="EMBL/GenBank/DDBJ databases">
        <title>Pan-genome of Gallibacterium spp.</title>
        <authorList>
            <person name="Kudirkiene E."/>
            <person name="Bojesen A.M."/>
        </authorList>
    </citation>
    <scope>NUCLEOTIDE SEQUENCE [LARGE SCALE GENOMIC DNA]</scope>
    <source>
        <strain evidence="5 6">Gerl. 2740/89</strain>
    </source>
</reference>
<dbReference type="PROSITE" id="PS51000">
    <property type="entry name" value="HTH_DEOR_2"/>
    <property type="match status" value="1"/>
</dbReference>
<dbReference type="GO" id="GO:0003700">
    <property type="term" value="F:DNA-binding transcription factor activity"/>
    <property type="evidence" value="ECO:0007669"/>
    <property type="project" value="InterPro"/>
</dbReference>
<dbReference type="SMART" id="SM00420">
    <property type="entry name" value="HTH_DEOR"/>
    <property type="match status" value="1"/>
</dbReference>
<name>A0AB36DYF3_9PAST</name>
<evidence type="ECO:0000313" key="5">
    <source>
        <dbReference type="EMBL" id="OBX02606.1"/>
    </source>
</evidence>
<keyword evidence="2" id="KW-0238">DNA-binding</keyword>
<dbReference type="InterPro" id="IPR050313">
    <property type="entry name" value="Carb_Metab_HTH_regulators"/>
</dbReference>
<organism evidence="5 6">
    <name type="scientific">Gallibacterium genomosp. 1</name>
    <dbReference type="NCBI Taxonomy" id="155515"/>
    <lineage>
        <taxon>Bacteria</taxon>
        <taxon>Pseudomonadati</taxon>
        <taxon>Pseudomonadota</taxon>
        <taxon>Gammaproteobacteria</taxon>
        <taxon>Pasteurellales</taxon>
        <taxon>Pasteurellaceae</taxon>
        <taxon>Gallibacterium</taxon>
    </lineage>
</organism>
<dbReference type="GO" id="GO:0003677">
    <property type="term" value="F:DNA binding"/>
    <property type="evidence" value="ECO:0007669"/>
    <property type="project" value="UniProtKB-KW"/>
</dbReference>
<dbReference type="PANTHER" id="PTHR30363">
    <property type="entry name" value="HTH-TYPE TRANSCRIPTIONAL REGULATOR SRLR-RELATED"/>
    <property type="match status" value="1"/>
</dbReference>